<keyword evidence="3" id="KW-1185">Reference proteome</keyword>
<organism evidence="2 3">
    <name type="scientific">Portunus trituberculatus</name>
    <name type="common">Swimming crab</name>
    <name type="synonym">Neptunus trituberculatus</name>
    <dbReference type="NCBI Taxonomy" id="210409"/>
    <lineage>
        <taxon>Eukaryota</taxon>
        <taxon>Metazoa</taxon>
        <taxon>Ecdysozoa</taxon>
        <taxon>Arthropoda</taxon>
        <taxon>Crustacea</taxon>
        <taxon>Multicrustacea</taxon>
        <taxon>Malacostraca</taxon>
        <taxon>Eumalacostraca</taxon>
        <taxon>Eucarida</taxon>
        <taxon>Decapoda</taxon>
        <taxon>Pleocyemata</taxon>
        <taxon>Brachyura</taxon>
        <taxon>Eubrachyura</taxon>
        <taxon>Portunoidea</taxon>
        <taxon>Portunidae</taxon>
        <taxon>Portuninae</taxon>
        <taxon>Portunus</taxon>
    </lineage>
</organism>
<keyword evidence="1" id="KW-0812">Transmembrane</keyword>
<proteinExistence type="predicted"/>
<evidence type="ECO:0000256" key="1">
    <source>
        <dbReference type="SAM" id="Phobius"/>
    </source>
</evidence>
<sequence length="92" mass="9925">MKEGWREGEGSQEGSQGLVVGVVVVVVVVGVVMVVVVEGCQHLDNFSTSSPNFSCGSYLVERRRVFFPPLHSFFCLPHPPLPSAPPVSPSMQ</sequence>
<dbReference type="EMBL" id="VSRR010052390">
    <property type="protein sequence ID" value="MPC79898.1"/>
    <property type="molecule type" value="Genomic_DNA"/>
</dbReference>
<accession>A0A5B7IGC2</accession>
<reference evidence="2 3" key="1">
    <citation type="submission" date="2019-05" db="EMBL/GenBank/DDBJ databases">
        <title>Another draft genome of Portunus trituberculatus and its Hox gene families provides insights of decapod evolution.</title>
        <authorList>
            <person name="Jeong J.-H."/>
            <person name="Song I."/>
            <person name="Kim S."/>
            <person name="Choi T."/>
            <person name="Kim D."/>
            <person name="Ryu S."/>
            <person name="Kim W."/>
        </authorList>
    </citation>
    <scope>NUCLEOTIDE SEQUENCE [LARGE SCALE GENOMIC DNA]</scope>
    <source>
        <tissue evidence="2">Muscle</tissue>
    </source>
</reference>
<keyword evidence="1" id="KW-1133">Transmembrane helix</keyword>
<dbReference type="AlphaFoldDB" id="A0A5B7IGC2"/>
<name>A0A5B7IGC2_PORTR</name>
<keyword evidence="1" id="KW-0472">Membrane</keyword>
<dbReference type="Proteomes" id="UP000324222">
    <property type="component" value="Unassembled WGS sequence"/>
</dbReference>
<evidence type="ECO:0000313" key="3">
    <source>
        <dbReference type="Proteomes" id="UP000324222"/>
    </source>
</evidence>
<gene>
    <name evidence="2" type="ORF">E2C01_074452</name>
</gene>
<protein>
    <submittedName>
        <fullName evidence="2">Uncharacterized protein</fullName>
    </submittedName>
</protein>
<comment type="caution">
    <text evidence="2">The sequence shown here is derived from an EMBL/GenBank/DDBJ whole genome shotgun (WGS) entry which is preliminary data.</text>
</comment>
<evidence type="ECO:0000313" key="2">
    <source>
        <dbReference type="EMBL" id="MPC79898.1"/>
    </source>
</evidence>
<feature type="transmembrane region" description="Helical" evidence="1">
    <location>
        <begin position="18"/>
        <end position="37"/>
    </location>
</feature>